<reference evidence="1 2" key="1">
    <citation type="submission" date="2019-06" db="EMBL/GenBank/DDBJ databases">
        <title>Flavobacterium sp. MaA-Y11 from geoumgang.</title>
        <authorList>
            <person name="Jeong S."/>
        </authorList>
    </citation>
    <scope>NUCLEOTIDE SEQUENCE [LARGE SCALE GENOMIC DNA]</scope>
    <source>
        <strain evidence="1 2">MaA-Y11</strain>
    </source>
</reference>
<evidence type="ECO:0000313" key="2">
    <source>
        <dbReference type="Proteomes" id="UP000319175"/>
    </source>
</evidence>
<dbReference type="OrthoDB" id="1094948at2"/>
<sequence>MKKIILFLILIFAGISVTYFFFYKNYLQPELICEIPDPDNTFRPDGYEFFHSKNEIDRYLELNQTTKSYKNYINKTDFNFNNFSYFIVYGREVKNIYYSYKSTFFDDKSESYARPNGKIPVFINYKNEGSRNGVFIYRIERDDRLRGFYGN</sequence>
<proteinExistence type="predicted"/>
<comment type="caution">
    <text evidence="1">The sequence shown here is derived from an EMBL/GenBank/DDBJ whole genome shotgun (WGS) entry which is preliminary data.</text>
</comment>
<dbReference type="EMBL" id="VFJE01000044">
    <property type="protein sequence ID" value="TPD73741.1"/>
    <property type="molecule type" value="Genomic_DNA"/>
</dbReference>
<dbReference type="AlphaFoldDB" id="A0A501QNA6"/>
<organism evidence="1 2">
    <name type="scientific">Flavobacterium microcysteis</name>
    <dbReference type="NCBI Taxonomy" id="2596891"/>
    <lineage>
        <taxon>Bacteria</taxon>
        <taxon>Pseudomonadati</taxon>
        <taxon>Bacteroidota</taxon>
        <taxon>Flavobacteriia</taxon>
        <taxon>Flavobacteriales</taxon>
        <taxon>Flavobacteriaceae</taxon>
        <taxon>Flavobacterium</taxon>
    </lineage>
</organism>
<protein>
    <submittedName>
        <fullName evidence="1">Uncharacterized protein</fullName>
    </submittedName>
</protein>
<accession>A0A501QNA6</accession>
<evidence type="ECO:0000313" key="1">
    <source>
        <dbReference type="EMBL" id="TPD73741.1"/>
    </source>
</evidence>
<dbReference type="RefSeq" id="WP_139997602.1">
    <property type="nucleotide sequence ID" value="NZ_VFJE01000044.1"/>
</dbReference>
<gene>
    <name evidence="1" type="ORF">FJA49_00155</name>
</gene>
<dbReference type="Proteomes" id="UP000319175">
    <property type="component" value="Unassembled WGS sequence"/>
</dbReference>
<name>A0A501QNA6_9FLAO</name>
<keyword evidence="2" id="KW-1185">Reference proteome</keyword>